<evidence type="ECO:0000313" key="2">
    <source>
        <dbReference type="Proteomes" id="UP001054945"/>
    </source>
</evidence>
<sequence>MSQKFREKMILSQFLVGLQPRIKAQMMIKNPETSEGAVELRERIEIAQEMLVPTVNVLESGNRVPDKELESMQASGETLAKTLDLVNMQLELLNSLMEKLRLKPN</sequence>
<dbReference type="EMBL" id="BPLR01006306">
    <property type="protein sequence ID" value="GIY08896.1"/>
    <property type="molecule type" value="Genomic_DNA"/>
</dbReference>
<proteinExistence type="predicted"/>
<evidence type="ECO:0000313" key="1">
    <source>
        <dbReference type="EMBL" id="GIY08896.1"/>
    </source>
</evidence>
<accession>A0AAV4QIX1</accession>
<dbReference type="Proteomes" id="UP001054945">
    <property type="component" value="Unassembled WGS sequence"/>
</dbReference>
<gene>
    <name evidence="1" type="primary">AVEN_217533_1</name>
    <name evidence="1" type="ORF">CEXT_122831</name>
</gene>
<organism evidence="1 2">
    <name type="scientific">Caerostris extrusa</name>
    <name type="common">Bark spider</name>
    <name type="synonym">Caerostris bankana</name>
    <dbReference type="NCBI Taxonomy" id="172846"/>
    <lineage>
        <taxon>Eukaryota</taxon>
        <taxon>Metazoa</taxon>
        <taxon>Ecdysozoa</taxon>
        <taxon>Arthropoda</taxon>
        <taxon>Chelicerata</taxon>
        <taxon>Arachnida</taxon>
        <taxon>Araneae</taxon>
        <taxon>Araneomorphae</taxon>
        <taxon>Entelegynae</taxon>
        <taxon>Araneoidea</taxon>
        <taxon>Araneidae</taxon>
        <taxon>Caerostris</taxon>
    </lineage>
</organism>
<dbReference type="AlphaFoldDB" id="A0AAV4QIX1"/>
<name>A0AAV4QIX1_CAEEX</name>
<comment type="caution">
    <text evidence="1">The sequence shown here is derived from an EMBL/GenBank/DDBJ whole genome shotgun (WGS) entry which is preliminary data.</text>
</comment>
<reference evidence="1 2" key="1">
    <citation type="submission" date="2021-06" db="EMBL/GenBank/DDBJ databases">
        <title>Caerostris extrusa draft genome.</title>
        <authorList>
            <person name="Kono N."/>
            <person name="Arakawa K."/>
        </authorList>
    </citation>
    <scope>NUCLEOTIDE SEQUENCE [LARGE SCALE GENOMIC DNA]</scope>
</reference>
<keyword evidence="2" id="KW-1185">Reference proteome</keyword>
<protein>
    <submittedName>
        <fullName evidence="1">CCHC-type domain-containing protein</fullName>
    </submittedName>
</protein>